<dbReference type="Gene3D" id="1.10.3720.10">
    <property type="entry name" value="MetI-like"/>
    <property type="match status" value="1"/>
</dbReference>
<comment type="similarity">
    <text evidence="6">Belongs to the binding-protein-dependent transport system permease family.</text>
</comment>
<gene>
    <name evidence="8" type="ORF">MUO15_17565</name>
</gene>
<keyword evidence="9" id="KW-1185">Reference proteome</keyword>
<evidence type="ECO:0000313" key="9">
    <source>
        <dbReference type="Proteomes" id="UP000830326"/>
    </source>
</evidence>
<proteinExistence type="inferred from homology"/>
<dbReference type="CDD" id="cd06261">
    <property type="entry name" value="TM_PBP2"/>
    <property type="match status" value="1"/>
</dbReference>
<name>A0ABY4H926_9BACI</name>
<keyword evidence="3 6" id="KW-0812">Transmembrane</keyword>
<dbReference type="RefSeq" id="WP_245031332.1">
    <property type="nucleotide sequence ID" value="NZ_CP095075.1"/>
</dbReference>
<evidence type="ECO:0000313" key="8">
    <source>
        <dbReference type="EMBL" id="UOR11381.1"/>
    </source>
</evidence>
<evidence type="ECO:0000256" key="2">
    <source>
        <dbReference type="ARBA" id="ARBA00022448"/>
    </source>
</evidence>
<evidence type="ECO:0000256" key="4">
    <source>
        <dbReference type="ARBA" id="ARBA00022989"/>
    </source>
</evidence>
<dbReference type="Proteomes" id="UP000830326">
    <property type="component" value="Chromosome"/>
</dbReference>
<dbReference type="InterPro" id="IPR035906">
    <property type="entry name" value="MetI-like_sf"/>
</dbReference>
<feature type="transmembrane region" description="Helical" evidence="6">
    <location>
        <begin position="96"/>
        <end position="120"/>
    </location>
</feature>
<feature type="domain" description="ABC transmembrane type-1" evidence="7">
    <location>
        <begin position="46"/>
        <end position="227"/>
    </location>
</feature>
<dbReference type="SUPFAM" id="SSF161098">
    <property type="entry name" value="MetI-like"/>
    <property type="match status" value="1"/>
</dbReference>
<dbReference type="InterPro" id="IPR051204">
    <property type="entry name" value="ABC_transp_perm/SBD"/>
</dbReference>
<protein>
    <submittedName>
        <fullName evidence="8">ABC transporter permease</fullName>
    </submittedName>
</protein>
<dbReference type="Pfam" id="PF00528">
    <property type="entry name" value="BPD_transp_1"/>
    <property type="match status" value="1"/>
</dbReference>
<feature type="transmembrane region" description="Helical" evidence="6">
    <location>
        <begin position="207"/>
        <end position="227"/>
    </location>
</feature>
<accession>A0ABY4H926</accession>
<evidence type="ECO:0000256" key="3">
    <source>
        <dbReference type="ARBA" id="ARBA00022692"/>
    </source>
</evidence>
<keyword evidence="4 6" id="KW-1133">Transmembrane helix</keyword>
<reference evidence="8" key="1">
    <citation type="submission" date="2022-04" db="EMBL/GenBank/DDBJ databases">
        <title>Halobacillus sp. isolated from saltern.</title>
        <authorList>
            <person name="Won M."/>
            <person name="Lee C.-M."/>
            <person name="Woen H.-Y."/>
            <person name="Kwon S.-W."/>
        </authorList>
    </citation>
    <scope>NUCLEOTIDE SEQUENCE</scope>
    <source>
        <strain evidence="8">SSHM10-5</strain>
    </source>
</reference>
<dbReference type="PANTHER" id="PTHR30177">
    <property type="entry name" value="GLYCINE BETAINE/L-PROLINE TRANSPORT SYSTEM PERMEASE PROTEIN PROW"/>
    <property type="match status" value="1"/>
</dbReference>
<organism evidence="8 9">
    <name type="scientific">Halobacillus amylolyticus</name>
    <dbReference type="NCBI Taxonomy" id="2932259"/>
    <lineage>
        <taxon>Bacteria</taxon>
        <taxon>Bacillati</taxon>
        <taxon>Bacillota</taxon>
        <taxon>Bacilli</taxon>
        <taxon>Bacillales</taxon>
        <taxon>Bacillaceae</taxon>
        <taxon>Halobacillus</taxon>
    </lineage>
</organism>
<dbReference type="PROSITE" id="PS50928">
    <property type="entry name" value="ABC_TM1"/>
    <property type="match status" value="1"/>
</dbReference>
<comment type="subcellular location">
    <subcellularLocation>
        <location evidence="6">Cell membrane</location>
        <topology evidence="6">Multi-pass membrane protein</topology>
    </subcellularLocation>
    <subcellularLocation>
        <location evidence="1">Membrane</location>
        <topology evidence="1">Multi-pass membrane protein</topology>
    </subcellularLocation>
</comment>
<keyword evidence="5 6" id="KW-0472">Membrane</keyword>
<dbReference type="PANTHER" id="PTHR30177:SF4">
    <property type="entry name" value="OSMOPROTECTANT IMPORT PERMEASE PROTEIN OSMW"/>
    <property type="match status" value="1"/>
</dbReference>
<evidence type="ECO:0000259" key="7">
    <source>
        <dbReference type="PROSITE" id="PS50928"/>
    </source>
</evidence>
<feature type="transmembrane region" description="Helical" evidence="6">
    <location>
        <begin position="6"/>
        <end position="28"/>
    </location>
</feature>
<dbReference type="EMBL" id="CP095075">
    <property type="protein sequence ID" value="UOR11381.1"/>
    <property type="molecule type" value="Genomic_DNA"/>
</dbReference>
<sequence length="250" mass="26832">MNSKKIIAVAVKLFFWLLLIAFFWWSFTNDMFSRISEEPVQFFNLLRDHLTLVGISAGIAILTSVPLGILITRASLRKSEWLVVNIANLGQTIPSLAILALAMGFLGIGLKAAIVALYIYSLLPILQNTVAGLDSVNPETKDAAKGMGLTPLQILFKVELPSAAYSIIAGIRTAVVLNIGTAALAYLIGGGGLGVWIFTGIQLFDNSYLISGAVPVTLLAIGVDFLFRGIQYLLVPKGLRLAQQAAIESV</sequence>
<feature type="transmembrane region" description="Helical" evidence="6">
    <location>
        <begin position="175"/>
        <end position="201"/>
    </location>
</feature>
<evidence type="ECO:0000256" key="5">
    <source>
        <dbReference type="ARBA" id="ARBA00023136"/>
    </source>
</evidence>
<evidence type="ECO:0000256" key="1">
    <source>
        <dbReference type="ARBA" id="ARBA00004141"/>
    </source>
</evidence>
<evidence type="ECO:0000256" key="6">
    <source>
        <dbReference type="RuleBase" id="RU363032"/>
    </source>
</evidence>
<keyword evidence="2 6" id="KW-0813">Transport</keyword>
<dbReference type="InterPro" id="IPR000515">
    <property type="entry name" value="MetI-like"/>
</dbReference>
<feature type="transmembrane region" description="Helical" evidence="6">
    <location>
        <begin position="49"/>
        <end position="76"/>
    </location>
</feature>